<sequence length="57" mass="6521">MYFEMYRDARNEWRWRLKAGNHEVIAVSSEGYASKQSCSHSIDLVKSTTAGTPVKEV</sequence>
<dbReference type="EMBL" id="CP034670">
    <property type="protein sequence ID" value="AZR58588.1"/>
    <property type="molecule type" value="Genomic_DNA"/>
</dbReference>
<feature type="domain" description="DUF1508" evidence="1">
    <location>
        <begin position="8"/>
        <end position="56"/>
    </location>
</feature>
<evidence type="ECO:0000313" key="2">
    <source>
        <dbReference type="EMBL" id="AZR58588.1"/>
    </source>
</evidence>
<accession>A0A3S9SGN3</accession>
<dbReference type="RefSeq" id="WP_064505215.1">
    <property type="nucleotide sequence ID" value="NZ_CP034670.1"/>
</dbReference>
<gene>
    <name evidence="2" type="ORF">ELB75_00130</name>
</gene>
<protein>
    <submittedName>
        <fullName evidence="2">DUF1508 domain-containing protein</fullName>
    </submittedName>
</protein>
<name>A0A3S9SGN3_EIKCO</name>
<dbReference type="Proteomes" id="UP000282435">
    <property type="component" value="Chromosome"/>
</dbReference>
<dbReference type="OrthoDB" id="9802792at2"/>
<dbReference type="AlphaFoldDB" id="A0A3S9SGN3"/>
<dbReference type="InterPro" id="IPR010879">
    <property type="entry name" value="DUF1508"/>
</dbReference>
<evidence type="ECO:0000259" key="1">
    <source>
        <dbReference type="Pfam" id="PF07411"/>
    </source>
</evidence>
<organism evidence="2 3">
    <name type="scientific">Eikenella corrodens</name>
    <dbReference type="NCBI Taxonomy" id="539"/>
    <lineage>
        <taxon>Bacteria</taxon>
        <taxon>Pseudomonadati</taxon>
        <taxon>Pseudomonadota</taxon>
        <taxon>Betaproteobacteria</taxon>
        <taxon>Neisseriales</taxon>
        <taxon>Neisseriaceae</taxon>
        <taxon>Eikenella</taxon>
    </lineage>
</organism>
<dbReference type="Gene3D" id="3.30.160.160">
    <property type="entry name" value="YegP-like"/>
    <property type="match status" value="1"/>
</dbReference>
<dbReference type="InterPro" id="IPR036913">
    <property type="entry name" value="YegP-like_sf"/>
</dbReference>
<evidence type="ECO:0000313" key="3">
    <source>
        <dbReference type="Proteomes" id="UP000282435"/>
    </source>
</evidence>
<dbReference type="Pfam" id="PF07411">
    <property type="entry name" value="DUF1508"/>
    <property type="match status" value="1"/>
</dbReference>
<reference evidence="2 3" key="1">
    <citation type="submission" date="2018-12" db="EMBL/GenBank/DDBJ databases">
        <title>Genome sequencing of Eikenella corrodens KCOM 3110 (= JS217).</title>
        <authorList>
            <person name="Koo J.-K."/>
            <person name="Park S.-N."/>
            <person name="Lim Y.K."/>
        </authorList>
    </citation>
    <scope>NUCLEOTIDE SEQUENCE [LARGE SCALE GENOMIC DNA]</scope>
    <source>
        <strain evidence="2 3">KCOM 3110</strain>
    </source>
</reference>
<proteinExistence type="predicted"/>
<dbReference type="SUPFAM" id="SSF160113">
    <property type="entry name" value="YegP-like"/>
    <property type="match status" value="1"/>
</dbReference>